<comment type="catalytic activity">
    <reaction evidence="3">
        <text>cytidine(34) in elongator tRNA(Met) + acetate + ATP = N(4)-acetylcytidine(34) in elongator tRNA(Met) + AMP + diphosphate</text>
        <dbReference type="Rhea" id="RHEA:58144"/>
        <dbReference type="Rhea" id="RHEA-COMP:10693"/>
        <dbReference type="Rhea" id="RHEA-COMP:10694"/>
        <dbReference type="ChEBI" id="CHEBI:30089"/>
        <dbReference type="ChEBI" id="CHEBI:30616"/>
        <dbReference type="ChEBI" id="CHEBI:33019"/>
        <dbReference type="ChEBI" id="CHEBI:74900"/>
        <dbReference type="ChEBI" id="CHEBI:82748"/>
        <dbReference type="ChEBI" id="CHEBI:456215"/>
    </reaction>
</comment>
<comment type="similarity">
    <text evidence="3">Belongs to the TmcAL family.</text>
</comment>
<keyword evidence="2 3" id="KW-0819">tRNA processing</keyword>
<dbReference type="Gene3D" id="3.40.50.620">
    <property type="entry name" value="HUPs"/>
    <property type="match status" value="1"/>
</dbReference>
<evidence type="ECO:0000313" key="5">
    <source>
        <dbReference type="Proteomes" id="UP000183988"/>
    </source>
</evidence>
<dbReference type="EMBL" id="FQVW01000001">
    <property type="protein sequence ID" value="SHF49124.1"/>
    <property type="molecule type" value="Genomic_DNA"/>
</dbReference>
<dbReference type="Pfam" id="PF05636">
    <property type="entry name" value="HIGH_NTase1"/>
    <property type="match status" value="1"/>
</dbReference>
<gene>
    <name evidence="3" type="primary">tmcAL</name>
    <name evidence="4" type="ORF">SAMN05216225_100138</name>
</gene>
<dbReference type="PANTHER" id="PTHR37825:SF1">
    <property type="entry name" value="TRNA(MET) CYTIDINE ACETATE LIGASE"/>
    <property type="match status" value="1"/>
</dbReference>
<comment type="caution">
    <text evidence="3">Lacks conserved residue(s) required for the propagation of feature annotation.</text>
</comment>
<keyword evidence="3" id="KW-0694">RNA-binding</keyword>
<dbReference type="STRING" id="930117.SAMN05216225_100138"/>
<feature type="binding site" evidence="3">
    <location>
        <position position="107"/>
    </location>
    <ligand>
        <name>ATP</name>
        <dbReference type="ChEBI" id="CHEBI:30616"/>
    </ligand>
</feature>
<comment type="subcellular location">
    <subcellularLocation>
        <location evidence="3">Cytoplasm</location>
    </subcellularLocation>
</comment>
<feature type="binding site" evidence="3">
    <location>
        <begin position="13"/>
        <end position="26"/>
    </location>
    <ligand>
        <name>ATP</name>
        <dbReference type="ChEBI" id="CHEBI:30616"/>
    </ligand>
</feature>
<keyword evidence="3" id="KW-0963">Cytoplasm</keyword>
<dbReference type="AlphaFoldDB" id="A0A1M5C2V4"/>
<proteinExistence type="inferred from homology"/>
<name>A0A1M5C2V4_9BACI</name>
<keyword evidence="1 3" id="KW-0436">Ligase</keyword>
<dbReference type="RefSeq" id="WP_327196123.1">
    <property type="nucleotide sequence ID" value="NZ_FQVW01000001.1"/>
</dbReference>
<comment type="function">
    <text evidence="3">Catalyzes the formation of N(4)-acetylcytidine (ac(4)C) at the wobble position of elongator tRNA(Met), using acetate and ATP as substrates. First activates an acetate ion to form acetyladenylate (Ac-AMP) and then transfers the acetyl group to tRNA to form ac(4)C34.</text>
</comment>
<dbReference type="GO" id="GO:0006400">
    <property type="term" value="P:tRNA modification"/>
    <property type="evidence" value="ECO:0007669"/>
    <property type="project" value="UniProtKB-UniRule"/>
</dbReference>
<dbReference type="HAMAP" id="MF_01539">
    <property type="entry name" value="TmcAL"/>
    <property type="match status" value="1"/>
</dbReference>
<dbReference type="InterPro" id="IPR014729">
    <property type="entry name" value="Rossmann-like_a/b/a_fold"/>
</dbReference>
<organism evidence="4 5">
    <name type="scientific">Ornithinibacillus halophilus</name>
    <dbReference type="NCBI Taxonomy" id="930117"/>
    <lineage>
        <taxon>Bacteria</taxon>
        <taxon>Bacillati</taxon>
        <taxon>Bacillota</taxon>
        <taxon>Bacilli</taxon>
        <taxon>Bacillales</taxon>
        <taxon>Bacillaceae</taxon>
        <taxon>Ornithinibacillus</taxon>
    </lineage>
</organism>
<dbReference type="GO" id="GO:0016740">
    <property type="term" value="F:transferase activity"/>
    <property type="evidence" value="ECO:0007669"/>
    <property type="project" value="UniProtKB-KW"/>
</dbReference>
<keyword evidence="4" id="KW-0808">Transferase</keyword>
<reference evidence="4 5" key="1">
    <citation type="submission" date="2016-11" db="EMBL/GenBank/DDBJ databases">
        <authorList>
            <person name="Jaros S."/>
            <person name="Januszkiewicz K."/>
            <person name="Wedrychowicz H."/>
        </authorList>
    </citation>
    <scope>NUCLEOTIDE SEQUENCE [LARGE SCALE GENOMIC DNA]</scope>
    <source>
        <strain evidence="4 5">IBRC-M 10683</strain>
    </source>
</reference>
<dbReference type="GO" id="GO:0005524">
    <property type="term" value="F:ATP binding"/>
    <property type="evidence" value="ECO:0007669"/>
    <property type="project" value="UniProtKB-KW"/>
</dbReference>
<dbReference type="GO" id="GO:0000049">
    <property type="term" value="F:tRNA binding"/>
    <property type="evidence" value="ECO:0007669"/>
    <property type="project" value="UniProtKB-KW"/>
</dbReference>
<sequence length="409" mass="46389">MIGVVKVKACGLIVEYNPFHNGHLYHLLQSKNITGADCVIAVMSGSFLQRGEPAIIDKFHRAKAALTTGVDIVLELPYPYAVQSSNLFATGAVLTLSEIGVDSICFGSEHGEIESFTTGYDLFTNNKDSYNTTLDKYLKEGLSFPAASTKAYHEIGLSNGDIDLSQPNNILGFSYVKAIMDYQLSIQPYTIQRTSSNYHDTEIKNNIASATSIRKQLLEDEKNLLDVSNTLPTETVNQLQSYKDKGGIWHSWESYFSLLRFKVMTMSTEEIASIEGVDEGLEYRIKDTVLSANSMYEWFESIKTKRYTWTRLQRIFVHILTNTQKNEMNLIKQATTVPYIRLLGMNQTGQAYLNKIKKSLDKPIVTSYSRDQFPMLEMEERATNAYYSVLKPKQMQKLRKQEFKSPIIV</sequence>
<accession>A0A1M5C2V4</accession>
<keyword evidence="3" id="KW-0547">Nucleotide-binding</keyword>
<dbReference type="InterPro" id="IPR008513">
    <property type="entry name" value="tRNA(Met)_cyd_acetate_ligase"/>
</dbReference>
<evidence type="ECO:0000256" key="3">
    <source>
        <dbReference type="HAMAP-Rule" id="MF_01539"/>
    </source>
</evidence>
<keyword evidence="3" id="KW-0820">tRNA-binding</keyword>
<dbReference type="EC" id="6.3.4.-" evidence="3"/>
<keyword evidence="5" id="KW-1185">Reference proteome</keyword>
<keyword evidence="3" id="KW-0067">ATP-binding</keyword>
<feature type="binding site" evidence="3">
    <location>
        <position position="193"/>
    </location>
    <ligand>
        <name>ATP</name>
        <dbReference type="ChEBI" id="CHEBI:30616"/>
    </ligand>
</feature>
<evidence type="ECO:0000256" key="2">
    <source>
        <dbReference type="ARBA" id="ARBA00022694"/>
    </source>
</evidence>
<feature type="binding site" evidence="3">
    <location>
        <position position="168"/>
    </location>
    <ligand>
        <name>ATP</name>
        <dbReference type="ChEBI" id="CHEBI:30616"/>
    </ligand>
</feature>
<dbReference type="Proteomes" id="UP000183988">
    <property type="component" value="Unassembled WGS sequence"/>
</dbReference>
<protein>
    <recommendedName>
        <fullName evidence="3">tRNA(Met) cytidine acetate ligase</fullName>
        <ecNumber evidence="3">6.3.4.-</ecNumber>
    </recommendedName>
</protein>
<dbReference type="SUPFAM" id="SSF52374">
    <property type="entry name" value="Nucleotidylyl transferase"/>
    <property type="match status" value="1"/>
</dbReference>
<dbReference type="NCBIfam" id="NF010191">
    <property type="entry name" value="PRK13670.1"/>
    <property type="match status" value="1"/>
</dbReference>
<dbReference type="PANTHER" id="PTHR37825">
    <property type="entry name" value="TRNA(MET) CYTIDINE ACETATE LIGASE"/>
    <property type="match status" value="1"/>
</dbReference>
<dbReference type="GO" id="GO:0005737">
    <property type="term" value="C:cytoplasm"/>
    <property type="evidence" value="ECO:0007669"/>
    <property type="project" value="UniProtKB-SubCell"/>
</dbReference>
<dbReference type="GO" id="GO:0016879">
    <property type="term" value="F:ligase activity, forming carbon-nitrogen bonds"/>
    <property type="evidence" value="ECO:0007669"/>
    <property type="project" value="UniProtKB-UniRule"/>
</dbReference>
<evidence type="ECO:0000256" key="1">
    <source>
        <dbReference type="ARBA" id="ARBA00022598"/>
    </source>
</evidence>
<evidence type="ECO:0000313" key="4">
    <source>
        <dbReference type="EMBL" id="SHF49124.1"/>
    </source>
</evidence>